<dbReference type="InterPro" id="IPR031248">
    <property type="entry name" value="RNF213"/>
</dbReference>
<dbReference type="PANTHER" id="PTHR22605:SF16">
    <property type="entry name" value="E3 UBIQUITIN-PROTEIN LIGASE RNF213"/>
    <property type="match status" value="1"/>
</dbReference>
<reference evidence="1" key="1">
    <citation type="submission" date="2023-01" db="EMBL/GenBank/DDBJ databases">
        <title>Genome assembly of the deep-sea coral Lophelia pertusa.</title>
        <authorList>
            <person name="Herrera S."/>
            <person name="Cordes E."/>
        </authorList>
    </citation>
    <scope>NUCLEOTIDE SEQUENCE</scope>
    <source>
        <strain evidence="1">USNM1676648</strain>
        <tissue evidence="1">Polyp</tissue>
    </source>
</reference>
<evidence type="ECO:0000313" key="2">
    <source>
        <dbReference type="Proteomes" id="UP001163046"/>
    </source>
</evidence>
<dbReference type="EMBL" id="MU827779">
    <property type="protein sequence ID" value="KAJ7339389.1"/>
    <property type="molecule type" value="Genomic_DNA"/>
</dbReference>
<comment type="caution">
    <text evidence="1">The sequence shown here is derived from an EMBL/GenBank/DDBJ whole genome shotgun (WGS) entry which is preliminary data.</text>
</comment>
<gene>
    <name evidence="1" type="ORF">OS493_005784</name>
</gene>
<sequence>MEKLEFTISMCLQLVEFCLERLNFKDHMDAICQAIKLLLTSILIQRRELEGSPNEEKKQTNESNAIDVVLRSLRHRLFIDLSVNMSSCYNSDALARELEIWSELLWATDENQGFDAFQEFLTKELTSRAREVEKKCLVEFFCEVQMEAYHRAVGELFTNLAFEAVEKIINSAKKGDEERVFNTLRSSSARDDPFKAGKYGELLSVLLTKSWPKEGEDKYMSGLDPRTVEFLLTWKSMTGYLKIFGDECGRGSILTPEGQKTLSMAKSLLDALVRVIFDASVTVEILLLLQKYKEGFLELLKATIPVGVAAERNLAKRNEEIEEFHAEKIKLLSFIRMCDLIQPVNITSIKEKALQDVSFLQIRDLCERKGDNQIEVKFFELPSVIKEVSSPLNKVQESLTFQDLWTQYGKKAQTARKNGETKKPHLSITDVVENVWKPAFKDWNQHVASVMDGTITLEAVDELFDSYKNRKEELEQELLRMFTLSQTQISARQLQTTVGERVAQIQRYQQLDQYASAADTIWEFKDAMGFTGDFKVIEDLRSQWSTEFKQKPLNSIGKRFYVASRALQCLDVNTTRCFKAVVDSRQLVEWLRTAITSIQELKVLVDLALISAGESPMETDRISSLHTSCLGFAPLIFDLRESEEHKVNFEHLVKACDPVWKAVETDHRLPQKLYDTSRHLEWLKTVKESHGSVALTSLVQAKTINSSGVYVVGNLDTKSDTLTEQGRRLSLNNVIRLTIPLKDGSEEVKNKTYSVDELKDLQSKLMLIAGKAEKGKDEVEQFAKNLEGVMRLATAYINLSESGFVHRMYWNQEFHCSKDQREGESIADELAAESTSMENCYSNWKTKVSDAREEYRELNFFTTQQLMLLRKEIAAVCQSNDLLVSNIQVLTLLESFCPNVDTGILKSAIQRAFKETDYVGAIPSTVDGSTSQVQAVTVKKPKPKDTSKIQGFLNVAADDGFSEQIALASLASLGVDADEDDLLLWCLEEADDADIEALYEDAMHNPIIVREMFPEKKFDDQEMQPEDISAIVTESGKLHELSSKLPETTVEQEKNKDDDNEAEISQYLTLDQLGNILRELSVKGKETTPRTFPAFLKRGRPNLMLVPKDDVLATVLALYMHDKLKPLPNHGEVLICTPETTTEETELLWRRATGDVEGRFYCLVSADLLDFSVSKQAVDMLSVVTHGLAGKTGEHYGLVIICSSENEDRANIVAALDQYRVAAPPCPSPYDLKSYLKNHFRVPPPQYGYINNSKITWTTAGSLDPEKLCVRVVSSQRGGLGKTLFVRRLTDQLPNLVNNDMVLTNLRRHDLNISLHVTVPLHGNSTDSSMLVDSLLPHAVKTNVPLSRVFHLDVSPTIRRGLETLLFNLLVLGSLCDKMGRVWRRRSTDLYVLEITTAAPLPMGFTREEEAESQARQSGRSVMSKRPFYDLLPTIECDTPRTVLCRLAEDPDPKDFNPLFDVKEFRNAPFQRVYQYLKLSTEGRSLDNFTFCPGILMTTEKHASCSCSETAGFLIHPGLRFVIL</sequence>
<evidence type="ECO:0000313" key="1">
    <source>
        <dbReference type="EMBL" id="KAJ7339389.1"/>
    </source>
</evidence>
<dbReference type="OrthoDB" id="5976613at2759"/>
<accession>A0A9W9YGW8</accession>
<dbReference type="Proteomes" id="UP001163046">
    <property type="component" value="Unassembled WGS sequence"/>
</dbReference>
<proteinExistence type="predicted"/>
<dbReference type="GO" id="GO:0004842">
    <property type="term" value="F:ubiquitin-protein transferase activity"/>
    <property type="evidence" value="ECO:0007669"/>
    <property type="project" value="InterPro"/>
</dbReference>
<protein>
    <submittedName>
        <fullName evidence="1">Uncharacterized protein</fullName>
    </submittedName>
</protein>
<organism evidence="1 2">
    <name type="scientific">Desmophyllum pertusum</name>
    <dbReference type="NCBI Taxonomy" id="174260"/>
    <lineage>
        <taxon>Eukaryota</taxon>
        <taxon>Metazoa</taxon>
        <taxon>Cnidaria</taxon>
        <taxon>Anthozoa</taxon>
        <taxon>Hexacorallia</taxon>
        <taxon>Scleractinia</taxon>
        <taxon>Caryophylliina</taxon>
        <taxon>Caryophylliidae</taxon>
        <taxon>Desmophyllum</taxon>
    </lineage>
</organism>
<name>A0A9W9YGW8_9CNID</name>
<dbReference type="GO" id="GO:0016887">
    <property type="term" value="F:ATP hydrolysis activity"/>
    <property type="evidence" value="ECO:0007669"/>
    <property type="project" value="InterPro"/>
</dbReference>
<keyword evidence="2" id="KW-1185">Reference proteome</keyword>
<dbReference type="PANTHER" id="PTHR22605">
    <property type="entry name" value="RZ-TYPE DOMAIN-CONTAINING PROTEIN"/>
    <property type="match status" value="1"/>
</dbReference>